<name>A0A1I3Q8E4_HALDA</name>
<sequence>MSKSKVFFIIAISAITLMGCSQSNEGTFLLGDIKEINEKSGDMEIGIVGSFTVGDAESFTESYPFEKKPNALTIRVSNPQEYEEGQKVQAKVIKKYEEDVWDLDKLEFEVEEVT</sequence>
<keyword evidence="2" id="KW-1185">Reference proteome</keyword>
<dbReference type="RefSeq" id="WP_075035010.1">
    <property type="nucleotide sequence ID" value="NZ_FOSB01000001.1"/>
</dbReference>
<organism evidence="1 2">
    <name type="scientific">Halobacillus dabanensis</name>
    <dbReference type="NCBI Taxonomy" id="240302"/>
    <lineage>
        <taxon>Bacteria</taxon>
        <taxon>Bacillati</taxon>
        <taxon>Bacillota</taxon>
        <taxon>Bacilli</taxon>
        <taxon>Bacillales</taxon>
        <taxon>Bacillaceae</taxon>
        <taxon>Halobacillus</taxon>
    </lineage>
</organism>
<reference evidence="2" key="1">
    <citation type="submission" date="2016-10" db="EMBL/GenBank/DDBJ databases">
        <authorList>
            <person name="Varghese N."/>
            <person name="Submissions S."/>
        </authorList>
    </citation>
    <scope>NUCLEOTIDE SEQUENCE [LARGE SCALE GENOMIC DNA]</scope>
    <source>
        <strain evidence="2">CGMCC 1.3704</strain>
    </source>
</reference>
<gene>
    <name evidence="1" type="ORF">SAMN04487936_101582</name>
</gene>
<dbReference type="AlphaFoldDB" id="A0A1I3Q8E4"/>
<dbReference type="EMBL" id="FOSB01000001">
    <property type="protein sequence ID" value="SFJ29842.1"/>
    <property type="molecule type" value="Genomic_DNA"/>
</dbReference>
<accession>A0A1I3Q8E4</accession>
<dbReference type="PROSITE" id="PS51257">
    <property type="entry name" value="PROKAR_LIPOPROTEIN"/>
    <property type="match status" value="1"/>
</dbReference>
<evidence type="ECO:0008006" key="3">
    <source>
        <dbReference type="Google" id="ProtNLM"/>
    </source>
</evidence>
<evidence type="ECO:0000313" key="2">
    <source>
        <dbReference type="Proteomes" id="UP000183557"/>
    </source>
</evidence>
<dbReference type="OrthoDB" id="2974330at2"/>
<protein>
    <recommendedName>
        <fullName evidence="3">DUF3221 domain-containing protein</fullName>
    </recommendedName>
</protein>
<proteinExistence type="predicted"/>
<evidence type="ECO:0000313" key="1">
    <source>
        <dbReference type="EMBL" id="SFJ29842.1"/>
    </source>
</evidence>
<dbReference type="Proteomes" id="UP000183557">
    <property type="component" value="Unassembled WGS sequence"/>
</dbReference>